<dbReference type="InterPro" id="IPR018531">
    <property type="entry name" value="DUF1993"/>
</dbReference>
<evidence type="ECO:0008006" key="3">
    <source>
        <dbReference type="Google" id="ProtNLM"/>
    </source>
</evidence>
<dbReference type="STRING" id="676599.ARC20_16045"/>
<protein>
    <recommendedName>
        <fullName evidence="3">DUF1993 domain-containing protein</fullName>
    </recommendedName>
</protein>
<dbReference type="OrthoDB" id="338237at2"/>
<evidence type="ECO:0000313" key="2">
    <source>
        <dbReference type="Proteomes" id="UP000051802"/>
    </source>
</evidence>
<accession>A0A0Q9ZY35</accession>
<dbReference type="Pfam" id="PF09351">
    <property type="entry name" value="DUF1993"/>
    <property type="match status" value="1"/>
</dbReference>
<dbReference type="Proteomes" id="UP000051802">
    <property type="component" value="Unassembled WGS sequence"/>
</dbReference>
<dbReference type="PANTHER" id="PTHR36922">
    <property type="entry name" value="BLL2446 PROTEIN"/>
    <property type="match status" value="1"/>
</dbReference>
<dbReference type="SUPFAM" id="SSF109854">
    <property type="entry name" value="DinB/YfiT-like putative metalloenzymes"/>
    <property type="match status" value="1"/>
</dbReference>
<keyword evidence="2" id="KW-1185">Reference proteome</keyword>
<comment type="caution">
    <text evidence="1">The sequence shown here is derived from an EMBL/GenBank/DDBJ whole genome shotgun (WGS) entry which is preliminary data.</text>
</comment>
<proteinExistence type="predicted"/>
<reference evidence="1 2" key="1">
    <citation type="submission" date="2015-10" db="EMBL/GenBank/DDBJ databases">
        <title>Genome sequencing and analysis of members of genus Stenotrophomonas.</title>
        <authorList>
            <person name="Patil P.P."/>
            <person name="Midha S."/>
            <person name="Patil P.B."/>
        </authorList>
    </citation>
    <scope>NUCLEOTIDE SEQUENCE [LARGE SCALE GENOMIC DNA]</scope>
    <source>
        <strain evidence="1 2">JCM 16536</strain>
    </source>
</reference>
<sequence length="175" mass="19243">MSLSYYQASVPVLAHGLRQLSHLLDKGKAHVASHGHDPATLIDARLAEDMYPLSAQVQRACDTAKLTVQRLSGVEAPRMEDNERTFAELHKRIDATLAYLESVPAEAFATEREIVLKFGPMQARFDSGRYLTEFALPNFFFHITTAYGILRHGGVSIGKLDYLGRIGEVAPASGS</sequence>
<organism evidence="1 2">
    <name type="scientific">Stenotrophomonas panacihumi</name>
    <dbReference type="NCBI Taxonomy" id="676599"/>
    <lineage>
        <taxon>Bacteria</taxon>
        <taxon>Pseudomonadati</taxon>
        <taxon>Pseudomonadota</taxon>
        <taxon>Gammaproteobacteria</taxon>
        <taxon>Lysobacterales</taxon>
        <taxon>Lysobacteraceae</taxon>
        <taxon>Stenotrophomonas</taxon>
    </lineage>
</organism>
<gene>
    <name evidence="1" type="ORF">ARC20_16045</name>
</gene>
<dbReference type="EMBL" id="LLXU01000129">
    <property type="protein sequence ID" value="KRG37819.1"/>
    <property type="molecule type" value="Genomic_DNA"/>
</dbReference>
<evidence type="ECO:0000313" key="1">
    <source>
        <dbReference type="EMBL" id="KRG37819.1"/>
    </source>
</evidence>
<dbReference type="Gene3D" id="1.20.120.450">
    <property type="entry name" value="dinb family like domain"/>
    <property type="match status" value="1"/>
</dbReference>
<dbReference type="AlphaFoldDB" id="A0A0Q9ZY35"/>
<name>A0A0Q9ZY35_9GAMM</name>
<dbReference type="PANTHER" id="PTHR36922:SF1">
    <property type="entry name" value="DUF1993 DOMAIN-CONTAINING PROTEIN"/>
    <property type="match status" value="1"/>
</dbReference>
<dbReference type="InterPro" id="IPR034660">
    <property type="entry name" value="DinB/YfiT-like"/>
</dbReference>
<dbReference type="RefSeq" id="WP_057649122.1">
    <property type="nucleotide sequence ID" value="NZ_LLXU01000129.1"/>
</dbReference>